<dbReference type="Pfam" id="PF06791">
    <property type="entry name" value="TMP_2"/>
    <property type="match status" value="1"/>
</dbReference>
<feature type="domain" description="Bacteriophage tail tape measure N-terminal" evidence="2">
    <location>
        <begin position="91"/>
        <end position="294"/>
    </location>
</feature>
<dbReference type="NCBIfam" id="TIGR01541">
    <property type="entry name" value="tape_meas_lam_C"/>
    <property type="match status" value="1"/>
</dbReference>
<evidence type="ECO:0000256" key="1">
    <source>
        <dbReference type="SAM" id="Coils"/>
    </source>
</evidence>
<feature type="coiled-coil region" evidence="1">
    <location>
        <begin position="573"/>
        <end position="600"/>
    </location>
</feature>
<evidence type="ECO:0000313" key="4">
    <source>
        <dbReference type="EMBL" id="SAI58912.1"/>
    </source>
</evidence>
<dbReference type="InterPro" id="IPR009628">
    <property type="entry name" value="Phage_tape_measure_N"/>
</dbReference>
<keyword evidence="1" id="KW-0175">Coiled coil</keyword>
<feature type="domain" description="Bacteriophage tail tape measure C-terminal" evidence="3">
    <location>
        <begin position="709"/>
        <end position="783"/>
    </location>
</feature>
<sequence length="956" mass="102007">MGHAAQASAGLAGQLGTMTRAVSTASAGAQAYSIAGNQFIQSLERQAAAAGKTQSQLLELRAAELGVSQQASPYIQALRAQETQLARSGTQLNKYGVSAAQTAAAMRGVPAQLTDIVVSLQGGQAPLTVLLQQGGQLKDMFGGIRPAAAALAQTVLGMINPWVLAGAAIGAVAYAAHQGSVEIERLNRLVQLSGNYAGTSAAGIQQMAARVAGADGSRSAAQSMIEGLVGDGRLSAQTIETLAGTMQQFAKVSGQSSDDVLKDFRGMADGVLKWAEDHNKSMHFMDLATWERIRTLEEAGQREAAIQVLSQSLHEHLGTKAAAQVGTLERAWRGLTGAIQTAWSAMKEWGVESDPRVSAVQALEKQVRERQAIVDTVAASGGTVSENERSRLSALRARAEDLRTQLALEEAAAQGGGINAAARDAAVEAAAKLHQLDLQTSKTKQLNKALEENRRLEAAIRVESPNSDLVTPEAIRDREAATRKKFEDRDAAGAGQNALGGQLATLQQAAKQREEALKIEYATLERLRSIGYFSEVELIQRRGEAQRAALSDELAIAKRQEELAGGRKQLAERERYAGRVKEIQAEIVRSQEQEAAAIEKYGSQIRDVWMATRLDLENYQETRGLQASRSLNALTMGGDQRSLVDALNQATDQYRRVRDRYTERVRRIGGDGALGSDEYKEGVAGIDAAMEVSLEREREYARRRVEIQGDWRNGASRALADWQDDTANVMGQTQRIFTNAFGGFSDALTEMITNGKVNFRGLATSIIADIARMQARAATSQLFGFAMRAVGLVAGGAGATAGADMPGIGGTGGGLLDGIQFAKGGVSDSPDLSRYSNGVYNSPKFFAFAAGAGVFAEAGPEAIMPLKRGPDGVLGVRALEPKWAAPSQVAAAPKVTVHNYGGSEVNVRQMSDGELLLEVDRKLANGVPRIMDAELRRSNSRGHKAMTETFNVSPRR</sequence>
<accession>A0A157RLP1</accession>
<evidence type="ECO:0000313" key="5">
    <source>
        <dbReference type="Proteomes" id="UP000077037"/>
    </source>
</evidence>
<dbReference type="EMBL" id="FKBS01000029">
    <property type="protein sequence ID" value="SAI58912.1"/>
    <property type="molecule type" value="Genomic_DNA"/>
</dbReference>
<dbReference type="InterPro" id="IPR006431">
    <property type="entry name" value="Phage_tape_meas_C"/>
</dbReference>
<dbReference type="Proteomes" id="UP000077037">
    <property type="component" value="Unassembled WGS sequence"/>
</dbReference>
<dbReference type="Pfam" id="PF09718">
    <property type="entry name" value="Tape_meas_lam_C"/>
    <property type="match status" value="1"/>
</dbReference>
<proteinExistence type="predicted"/>
<evidence type="ECO:0000259" key="2">
    <source>
        <dbReference type="Pfam" id="PF06791"/>
    </source>
</evidence>
<organism evidence="4 5">
    <name type="scientific">Bordetella ansorpii</name>
    <dbReference type="NCBI Taxonomy" id="288768"/>
    <lineage>
        <taxon>Bacteria</taxon>
        <taxon>Pseudomonadati</taxon>
        <taxon>Pseudomonadota</taxon>
        <taxon>Betaproteobacteria</taxon>
        <taxon>Burkholderiales</taxon>
        <taxon>Alcaligenaceae</taxon>
        <taxon>Bordetella</taxon>
    </lineage>
</organism>
<protein>
    <submittedName>
        <fullName evidence="4">Putative phage tail protein</fullName>
    </submittedName>
</protein>
<evidence type="ECO:0000259" key="3">
    <source>
        <dbReference type="Pfam" id="PF09718"/>
    </source>
</evidence>
<reference evidence="4 5" key="1">
    <citation type="submission" date="2016-03" db="EMBL/GenBank/DDBJ databases">
        <authorList>
            <consortium name="Pathogen Informatics"/>
        </authorList>
    </citation>
    <scope>NUCLEOTIDE SEQUENCE [LARGE SCALE GENOMIC DNA]</scope>
    <source>
        <strain evidence="4 5">NCTC13364</strain>
    </source>
</reference>
<gene>
    <name evidence="4" type="ORF">SAMEA1982600_05176</name>
</gene>
<feature type="coiled-coil region" evidence="1">
    <location>
        <begin position="385"/>
        <end position="412"/>
    </location>
</feature>
<name>A0A157RLP1_9BORD</name>
<dbReference type="AlphaFoldDB" id="A0A157RLP1"/>